<sequence>MSSIQIRVKFPADYPVIYKTVRLDGTLTVLQAIEAIGQTINHTPGPDVGLYLPNEKASMGDNQTLNDIDNIRNAEYIELKSKKASSQAKSCCLIM</sequence>
<dbReference type="OMA" id="KDSCCTI"/>
<comment type="caution">
    <text evidence="1">The sequence shown here is derived from an EMBL/GenBank/DDBJ whole genome shotgun (WGS) entry which is preliminary data.</text>
</comment>
<protein>
    <recommendedName>
        <fullName evidence="3">Ubiquitin-like domain-containing protein</fullName>
    </recommendedName>
</protein>
<dbReference type="OrthoDB" id="15563at2759"/>
<evidence type="ECO:0000313" key="1">
    <source>
        <dbReference type="EMBL" id="KYQ89722.1"/>
    </source>
</evidence>
<evidence type="ECO:0000313" key="2">
    <source>
        <dbReference type="Proteomes" id="UP000076078"/>
    </source>
</evidence>
<dbReference type="FunCoup" id="A0A151Z6Y4">
    <property type="interactions" value="10"/>
</dbReference>
<evidence type="ECO:0008006" key="3">
    <source>
        <dbReference type="Google" id="ProtNLM"/>
    </source>
</evidence>
<dbReference type="Proteomes" id="UP000076078">
    <property type="component" value="Unassembled WGS sequence"/>
</dbReference>
<reference evidence="1 2" key="1">
    <citation type="submission" date="2015-12" db="EMBL/GenBank/DDBJ databases">
        <title>Dictyostelia acquired genes for synthesis and detection of signals that induce cell-type specialization by lateral gene transfer from prokaryotes.</title>
        <authorList>
            <person name="Gloeckner G."/>
            <person name="Schaap P."/>
        </authorList>
    </citation>
    <scope>NUCLEOTIDE SEQUENCE [LARGE SCALE GENOMIC DNA]</scope>
    <source>
        <strain evidence="1 2">TK</strain>
    </source>
</reference>
<name>A0A151Z6Y4_TIELA</name>
<gene>
    <name evidence="1" type="ORF">DLAC_09690</name>
</gene>
<dbReference type="EMBL" id="LODT01000039">
    <property type="protein sequence ID" value="KYQ89722.1"/>
    <property type="molecule type" value="Genomic_DNA"/>
</dbReference>
<proteinExistence type="predicted"/>
<dbReference type="InParanoid" id="A0A151Z6Y4"/>
<dbReference type="AlphaFoldDB" id="A0A151Z6Y4"/>
<organism evidence="1 2">
    <name type="scientific">Tieghemostelium lacteum</name>
    <name type="common">Slime mold</name>
    <name type="synonym">Dictyostelium lacteum</name>
    <dbReference type="NCBI Taxonomy" id="361077"/>
    <lineage>
        <taxon>Eukaryota</taxon>
        <taxon>Amoebozoa</taxon>
        <taxon>Evosea</taxon>
        <taxon>Eumycetozoa</taxon>
        <taxon>Dictyostelia</taxon>
        <taxon>Dictyosteliales</taxon>
        <taxon>Raperosteliaceae</taxon>
        <taxon>Tieghemostelium</taxon>
    </lineage>
</organism>
<keyword evidence="2" id="KW-1185">Reference proteome</keyword>
<accession>A0A151Z6Y4</accession>